<evidence type="ECO:0000256" key="7">
    <source>
        <dbReference type="ARBA" id="ARBA00022927"/>
    </source>
</evidence>
<dbReference type="InterPro" id="IPR023229">
    <property type="entry name" value="T2SS_M_periplasmic_sf"/>
</dbReference>
<comment type="caution">
    <text evidence="12">The sequence shown here is derived from an EMBL/GenBank/DDBJ whole genome shotgun (WGS) entry which is preliminary data.</text>
</comment>
<accession>A0A2A2F6J7</accession>
<evidence type="ECO:0000256" key="11">
    <source>
        <dbReference type="SAM" id="Phobius"/>
    </source>
</evidence>
<keyword evidence="4 10" id="KW-1003">Cell membrane</keyword>
<dbReference type="RefSeq" id="WP_095616908.1">
    <property type="nucleotide sequence ID" value="NZ_NSKD01000002.1"/>
</dbReference>
<protein>
    <recommendedName>
        <fullName evidence="10">Type II secretion system protein M</fullName>
        <shortName evidence="10">T2SS protein M</shortName>
    </recommendedName>
    <alternativeName>
        <fullName evidence="10">General secretion pathway protein M</fullName>
    </alternativeName>
</protein>
<name>A0A2A2F6J7_9GAMM</name>
<keyword evidence="13" id="KW-1185">Reference proteome</keyword>
<dbReference type="EMBL" id="NSKD01000002">
    <property type="protein sequence ID" value="PAU81181.1"/>
    <property type="molecule type" value="Genomic_DNA"/>
</dbReference>
<keyword evidence="9 10" id="KW-0472">Membrane</keyword>
<evidence type="ECO:0000256" key="1">
    <source>
        <dbReference type="ARBA" id="ARBA00004377"/>
    </source>
</evidence>
<dbReference type="SUPFAM" id="SSF103054">
    <property type="entry name" value="General secretion pathway protein M, EpsM"/>
    <property type="match status" value="1"/>
</dbReference>
<keyword evidence="3 10" id="KW-0813">Transport</keyword>
<dbReference type="AlphaFoldDB" id="A0A2A2F6J7"/>
<evidence type="ECO:0000256" key="9">
    <source>
        <dbReference type="ARBA" id="ARBA00023136"/>
    </source>
</evidence>
<sequence length="172" mass="19338">MLETIRKIPAVRAAIAQYDQLSHRDRRALQVMVTALAVAILYLGVWQPIVEFRSEGYERMQQSRERVAWISSREQALERISQVNETGQGGSLGDADLLKTVTDSADRSGLPLQRFEPSGDDAMRLWLEAVPFTDLTQWLGHLQSEYGLTVDQASLDRTDEPGLVDARLTLEP</sequence>
<dbReference type="GO" id="GO:0015627">
    <property type="term" value="C:type II protein secretion system complex"/>
    <property type="evidence" value="ECO:0007669"/>
    <property type="project" value="InterPro"/>
</dbReference>
<reference evidence="12 13" key="1">
    <citation type="submission" date="2017-08" db="EMBL/GenBank/DDBJ databases">
        <title>Halovibrio sewagensis sp. nov., isolated from wastewater of high salinity.</title>
        <authorList>
            <person name="Dong X."/>
            <person name="Zhang G."/>
        </authorList>
    </citation>
    <scope>NUCLEOTIDE SEQUENCE [LARGE SCALE GENOMIC DNA]</scope>
    <source>
        <strain evidence="12 13">YL5-2</strain>
    </source>
</reference>
<keyword evidence="8 11" id="KW-1133">Transmembrane helix</keyword>
<evidence type="ECO:0000313" key="13">
    <source>
        <dbReference type="Proteomes" id="UP000218896"/>
    </source>
</evidence>
<dbReference type="GO" id="GO:0005886">
    <property type="term" value="C:plasma membrane"/>
    <property type="evidence" value="ECO:0007669"/>
    <property type="project" value="UniProtKB-SubCell"/>
</dbReference>
<organism evidence="12 13">
    <name type="scientific">Halovibrio salipaludis</name>
    <dbReference type="NCBI Taxonomy" id="2032626"/>
    <lineage>
        <taxon>Bacteria</taxon>
        <taxon>Pseudomonadati</taxon>
        <taxon>Pseudomonadota</taxon>
        <taxon>Gammaproteobacteria</taxon>
        <taxon>Oceanospirillales</taxon>
        <taxon>Halomonadaceae</taxon>
        <taxon>Halovibrio</taxon>
    </lineage>
</organism>
<evidence type="ECO:0000256" key="10">
    <source>
        <dbReference type="PIRNR" id="PIRNR006291"/>
    </source>
</evidence>
<keyword evidence="5 10" id="KW-0997">Cell inner membrane</keyword>
<keyword evidence="6 11" id="KW-0812">Transmembrane</keyword>
<evidence type="ECO:0000256" key="8">
    <source>
        <dbReference type="ARBA" id="ARBA00022989"/>
    </source>
</evidence>
<dbReference type="OrthoDB" id="6624834at2"/>
<dbReference type="GO" id="GO:0015628">
    <property type="term" value="P:protein secretion by the type II secretion system"/>
    <property type="evidence" value="ECO:0007669"/>
    <property type="project" value="InterPro"/>
</dbReference>
<comment type="similarity">
    <text evidence="2 10">Belongs to the GSP M family.</text>
</comment>
<dbReference type="InterPro" id="IPR007690">
    <property type="entry name" value="T2SS_GspM"/>
</dbReference>
<evidence type="ECO:0000256" key="4">
    <source>
        <dbReference type="ARBA" id="ARBA00022475"/>
    </source>
</evidence>
<evidence type="ECO:0000256" key="2">
    <source>
        <dbReference type="ARBA" id="ARBA00010637"/>
    </source>
</evidence>
<gene>
    <name evidence="12" type="ORF">CK501_06370</name>
</gene>
<keyword evidence="7 10" id="KW-0653">Protein transport</keyword>
<feature type="transmembrane region" description="Helical" evidence="11">
    <location>
        <begin position="28"/>
        <end position="46"/>
    </location>
</feature>
<dbReference type="Proteomes" id="UP000218896">
    <property type="component" value="Unassembled WGS sequence"/>
</dbReference>
<dbReference type="PIRSF" id="PIRSF006291">
    <property type="entry name" value="GspM"/>
    <property type="match status" value="1"/>
</dbReference>
<comment type="function">
    <text evidence="10">Inner membrane component of the type II secretion system required for the energy-dependent secretion of extracellular factors such as proteases and toxins from the periplasm.</text>
</comment>
<evidence type="ECO:0000313" key="12">
    <source>
        <dbReference type="EMBL" id="PAU81181.1"/>
    </source>
</evidence>
<evidence type="ECO:0000256" key="5">
    <source>
        <dbReference type="ARBA" id="ARBA00022519"/>
    </source>
</evidence>
<dbReference type="Pfam" id="PF04612">
    <property type="entry name" value="T2SSM"/>
    <property type="match status" value="1"/>
</dbReference>
<comment type="subcellular location">
    <subcellularLocation>
        <location evidence="1">Cell inner membrane</location>
        <topology evidence="1">Single-pass membrane protein</topology>
    </subcellularLocation>
</comment>
<proteinExistence type="inferred from homology"/>
<evidence type="ECO:0000256" key="3">
    <source>
        <dbReference type="ARBA" id="ARBA00022448"/>
    </source>
</evidence>
<evidence type="ECO:0000256" key="6">
    <source>
        <dbReference type="ARBA" id="ARBA00022692"/>
    </source>
</evidence>
<dbReference type="Gene3D" id="3.30.1360.100">
    <property type="entry name" value="General secretion pathway protein M, EpsM"/>
    <property type="match status" value="1"/>
</dbReference>